<keyword evidence="5" id="KW-1185">Reference proteome</keyword>
<accession>A0A926D6M6</accession>
<dbReference type="PANTHER" id="PTHR30461">
    <property type="entry name" value="DNA-INVERTASE FROM LAMBDOID PROPHAGE"/>
    <property type="match status" value="1"/>
</dbReference>
<dbReference type="SMART" id="SM00857">
    <property type="entry name" value="Resolvase"/>
    <property type="match status" value="1"/>
</dbReference>
<dbReference type="Gene3D" id="3.90.1750.20">
    <property type="entry name" value="Putative Large Serine Recombinase, Chain B, Domain 2"/>
    <property type="match status" value="1"/>
</dbReference>
<evidence type="ECO:0000313" key="4">
    <source>
        <dbReference type="EMBL" id="MBC8532317.1"/>
    </source>
</evidence>
<sequence>MGILRTALYCRLSKDDMLQGDSESIKTQKAMLTQYAKEHGFMVVEVYVDDGYSGLNFDRPDFNRMLDDIEAGKIDVVITKDLSRLGRDHLKVGHFTEIYFPMKNVRYIAVNDMVDTANKNNDIAALKNVMNEFYSRDNSRKIRSSVRARAKAGLYRCSFNPIGYRKAPDNHNKLIVDEETAPIVKRIFQLAYEGVGSHKIATMFRKEQIPCPSWWLHSRGEKDYSKRFEKPENKYIWSHTVISNIIKNPLYLGHSVMCKTEAIFKVGKSKKVPEAERIRVDNTHEPLIAQEIFDGANQKILSRKREDTSGNVSIFAGLIKCGTCGRAMCQRYWGKDRHRIFVCSTYGNNTKDCTDHRIFYEDLYNAVLADIQYHARLAFENRAAAVALAVKMNDKADGNRGKSNESKLKQAKKRCDKVTRLFDRLYEDSLSGRISNDNFTRLINKYQSEQEQLQRQIEQLESTMQAVKDNQSNAVQWADLMSQYAGILELTTENLNLLIERIEVFNRTQTEAEAEQIIKICYRFGGYIGERRFNAKVLKHPCKKFCSSERKVNEREKVLSVS</sequence>
<dbReference type="InterPro" id="IPR011109">
    <property type="entry name" value="DNA_bind_recombinase_dom"/>
</dbReference>
<dbReference type="PROSITE" id="PS51737">
    <property type="entry name" value="RECOMBINASE_DNA_BIND"/>
    <property type="match status" value="1"/>
</dbReference>
<dbReference type="GO" id="GO:0000150">
    <property type="term" value="F:DNA strand exchange activity"/>
    <property type="evidence" value="ECO:0007669"/>
    <property type="project" value="InterPro"/>
</dbReference>
<dbReference type="RefSeq" id="WP_249317435.1">
    <property type="nucleotide sequence ID" value="NZ_JACRSR010000006.1"/>
</dbReference>
<dbReference type="Pfam" id="PF13408">
    <property type="entry name" value="Zn_ribbon_recom"/>
    <property type="match status" value="1"/>
</dbReference>
<dbReference type="Pfam" id="PF00239">
    <property type="entry name" value="Resolvase"/>
    <property type="match status" value="1"/>
</dbReference>
<feature type="domain" description="Recombinase" evidence="3">
    <location>
        <begin position="161"/>
        <end position="307"/>
    </location>
</feature>
<evidence type="ECO:0000259" key="3">
    <source>
        <dbReference type="PROSITE" id="PS51737"/>
    </source>
</evidence>
<gene>
    <name evidence="4" type="ORF">H8696_10725</name>
</gene>
<dbReference type="InterPro" id="IPR006119">
    <property type="entry name" value="Resolv_N"/>
</dbReference>
<dbReference type="Pfam" id="PF07508">
    <property type="entry name" value="Recombinase"/>
    <property type="match status" value="1"/>
</dbReference>
<dbReference type="Proteomes" id="UP000623172">
    <property type="component" value="Unassembled WGS sequence"/>
</dbReference>
<dbReference type="InterPro" id="IPR036162">
    <property type="entry name" value="Resolvase-like_N_sf"/>
</dbReference>
<dbReference type="CDD" id="cd03770">
    <property type="entry name" value="SR_TndX_transposase"/>
    <property type="match status" value="1"/>
</dbReference>
<evidence type="ECO:0000256" key="1">
    <source>
        <dbReference type="SAM" id="Coils"/>
    </source>
</evidence>
<dbReference type="PROSITE" id="PS51736">
    <property type="entry name" value="RECOMBINASES_3"/>
    <property type="match status" value="1"/>
</dbReference>
<dbReference type="GO" id="GO:0003677">
    <property type="term" value="F:DNA binding"/>
    <property type="evidence" value="ECO:0007669"/>
    <property type="project" value="InterPro"/>
</dbReference>
<comment type="caution">
    <text evidence="4">The sequence shown here is derived from an EMBL/GenBank/DDBJ whole genome shotgun (WGS) entry which is preliminary data.</text>
</comment>
<dbReference type="AlphaFoldDB" id="A0A926D6M6"/>
<dbReference type="InterPro" id="IPR025827">
    <property type="entry name" value="Zn_ribbon_recom_dom"/>
</dbReference>
<dbReference type="PANTHER" id="PTHR30461:SF23">
    <property type="entry name" value="DNA RECOMBINASE-RELATED"/>
    <property type="match status" value="1"/>
</dbReference>
<dbReference type="EMBL" id="JACRSR010000006">
    <property type="protein sequence ID" value="MBC8532317.1"/>
    <property type="molecule type" value="Genomic_DNA"/>
</dbReference>
<protein>
    <submittedName>
        <fullName evidence="4">Recombinase family protein</fullName>
    </submittedName>
</protein>
<evidence type="ECO:0000259" key="2">
    <source>
        <dbReference type="PROSITE" id="PS51736"/>
    </source>
</evidence>
<reference evidence="4" key="1">
    <citation type="submission" date="2020-08" db="EMBL/GenBank/DDBJ databases">
        <title>Genome public.</title>
        <authorList>
            <person name="Liu C."/>
            <person name="Sun Q."/>
        </authorList>
    </citation>
    <scope>NUCLEOTIDE SEQUENCE</scope>
    <source>
        <strain evidence="4">NSJ-53</strain>
    </source>
</reference>
<dbReference type="Pfam" id="PF14287">
    <property type="entry name" value="DUF4368"/>
    <property type="match status" value="1"/>
</dbReference>
<feature type="domain" description="Resolvase/invertase-type recombinase catalytic" evidence="2">
    <location>
        <begin position="5"/>
        <end position="153"/>
    </location>
</feature>
<organism evidence="4 5">
    <name type="scientific">Gehongia tenuis</name>
    <dbReference type="NCBI Taxonomy" id="2763655"/>
    <lineage>
        <taxon>Bacteria</taxon>
        <taxon>Bacillati</taxon>
        <taxon>Bacillota</taxon>
        <taxon>Clostridia</taxon>
        <taxon>Christensenellales</taxon>
        <taxon>Christensenellaceae</taxon>
        <taxon>Gehongia</taxon>
    </lineage>
</organism>
<proteinExistence type="predicted"/>
<keyword evidence="1" id="KW-0175">Coiled coil</keyword>
<dbReference type="SUPFAM" id="SSF53041">
    <property type="entry name" value="Resolvase-like"/>
    <property type="match status" value="1"/>
</dbReference>
<evidence type="ECO:0000313" key="5">
    <source>
        <dbReference type="Proteomes" id="UP000623172"/>
    </source>
</evidence>
<dbReference type="InterPro" id="IPR038109">
    <property type="entry name" value="DNA_bind_recomb_sf"/>
</dbReference>
<dbReference type="InterPro" id="IPR025378">
    <property type="entry name" value="DUF4368"/>
</dbReference>
<dbReference type="InterPro" id="IPR050639">
    <property type="entry name" value="SSR_resolvase"/>
</dbReference>
<feature type="coiled-coil region" evidence="1">
    <location>
        <begin position="408"/>
        <end position="470"/>
    </location>
</feature>
<dbReference type="Gene3D" id="3.40.50.1390">
    <property type="entry name" value="Resolvase, N-terminal catalytic domain"/>
    <property type="match status" value="1"/>
</dbReference>
<name>A0A926D6M6_9FIRM</name>